<dbReference type="AlphaFoldDB" id="D6W6S3"/>
<dbReference type="InParanoid" id="D6W6S3"/>
<dbReference type="HOGENOM" id="CLU_2708034_0_0_1"/>
<proteinExistence type="predicted"/>
<sequence length="73" mass="8239">MPDAALRLIEGKVSQGGKVRKRFWPIQLPLIHLFIQLHSIIADTNTYLILITASLRVLVLRANKIDMQDTACV</sequence>
<reference evidence="1 2" key="2">
    <citation type="journal article" date="2010" name="Nucleic Acids Res.">
        <title>BeetleBase in 2010: revisions to provide comprehensive genomic information for Tribolium castaneum.</title>
        <authorList>
            <person name="Kim H.S."/>
            <person name="Murphy T."/>
            <person name="Xia J."/>
            <person name="Caragea D."/>
            <person name="Park Y."/>
            <person name="Beeman R.W."/>
            <person name="Lorenzen M.D."/>
            <person name="Butcher S."/>
            <person name="Manak J.R."/>
            <person name="Brown S.J."/>
        </authorList>
    </citation>
    <scope>GENOME REANNOTATION</scope>
    <source>
        <strain evidence="1 2">Georgia GA2</strain>
    </source>
</reference>
<keyword evidence="2" id="KW-1185">Reference proteome</keyword>
<reference evidence="1 2" key="1">
    <citation type="journal article" date="2008" name="Nature">
        <title>The genome of the model beetle and pest Tribolium castaneum.</title>
        <authorList>
            <consortium name="Tribolium Genome Sequencing Consortium"/>
            <person name="Richards S."/>
            <person name="Gibbs R.A."/>
            <person name="Weinstock G.M."/>
            <person name="Brown S.J."/>
            <person name="Denell R."/>
            <person name="Beeman R.W."/>
            <person name="Gibbs R."/>
            <person name="Beeman R.W."/>
            <person name="Brown S.J."/>
            <person name="Bucher G."/>
            <person name="Friedrich M."/>
            <person name="Grimmelikhuijzen C.J."/>
            <person name="Klingler M."/>
            <person name="Lorenzen M."/>
            <person name="Richards S."/>
            <person name="Roth S."/>
            <person name="Schroder R."/>
            <person name="Tautz D."/>
            <person name="Zdobnov E.M."/>
            <person name="Muzny D."/>
            <person name="Gibbs R.A."/>
            <person name="Weinstock G.M."/>
            <person name="Attaway T."/>
            <person name="Bell S."/>
            <person name="Buhay C.J."/>
            <person name="Chandrabose M.N."/>
            <person name="Chavez D."/>
            <person name="Clerk-Blankenburg K.P."/>
            <person name="Cree A."/>
            <person name="Dao M."/>
            <person name="Davis C."/>
            <person name="Chacko J."/>
            <person name="Dinh H."/>
            <person name="Dugan-Rocha S."/>
            <person name="Fowler G."/>
            <person name="Garner T.T."/>
            <person name="Garnes J."/>
            <person name="Gnirke A."/>
            <person name="Hawes A."/>
            <person name="Hernandez J."/>
            <person name="Hines S."/>
            <person name="Holder M."/>
            <person name="Hume J."/>
            <person name="Jhangiani S.N."/>
            <person name="Joshi V."/>
            <person name="Khan Z.M."/>
            <person name="Jackson L."/>
            <person name="Kovar C."/>
            <person name="Kowis A."/>
            <person name="Lee S."/>
            <person name="Lewis L.R."/>
            <person name="Margolis J."/>
            <person name="Morgan M."/>
            <person name="Nazareth L.V."/>
            <person name="Nguyen N."/>
            <person name="Okwuonu G."/>
            <person name="Parker D."/>
            <person name="Richards S."/>
            <person name="Ruiz S.J."/>
            <person name="Santibanez J."/>
            <person name="Savard J."/>
            <person name="Scherer S.E."/>
            <person name="Schneider B."/>
            <person name="Sodergren E."/>
            <person name="Tautz D."/>
            <person name="Vattahil S."/>
            <person name="Villasana D."/>
            <person name="White C.S."/>
            <person name="Wright R."/>
            <person name="Park Y."/>
            <person name="Beeman R.W."/>
            <person name="Lord J."/>
            <person name="Oppert B."/>
            <person name="Lorenzen M."/>
            <person name="Brown S."/>
            <person name="Wang L."/>
            <person name="Savard J."/>
            <person name="Tautz D."/>
            <person name="Richards S."/>
            <person name="Weinstock G."/>
            <person name="Gibbs R.A."/>
            <person name="Liu Y."/>
            <person name="Worley K."/>
            <person name="Weinstock G."/>
            <person name="Elsik C.G."/>
            <person name="Reese J.T."/>
            <person name="Elhaik E."/>
            <person name="Landan G."/>
            <person name="Graur D."/>
            <person name="Arensburger P."/>
            <person name="Atkinson P."/>
            <person name="Beeman R.W."/>
            <person name="Beidler J."/>
            <person name="Brown S.J."/>
            <person name="Demuth J.P."/>
            <person name="Drury D.W."/>
            <person name="Du Y.Z."/>
            <person name="Fujiwara H."/>
            <person name="Lorenzen M."/>
            <person name="Maselli V."/>
            <person name="Osanai M."/>
            <person name="Park Y."/>
            <person name="Robertson H.M."/>
            <person name="Tu Z."/>
            <person name="Wang J.J."/>
            <person name="Wang S."/>
            <person name="Richards S."/>
            <person name="Song H."/>
            <person name="Zhang L."/>
            <person name="Sodergren E."/>
            <person name="Werner D."/>
            <person name="Stanke M."/>
            <person name="Morgenstern B."/>
            <person name="Solovyev V."/>
            <person name="Kosarev P."/>
            <person name="Brown G."/>
            <person name="Chen H.C."/>
            <person name="Ermolaeva O."/>
            <person name="Hlavina W."/>
            <person name="Kapustin Y."/>
            <person name="Kiryutin B."/>
            <person name="Kitts P."/>
            <person name="Maglott D."/>
            <person name="Pruitt K."/>
            <person name="Sapojnikov V."/>
            <person name="Souvorov A."/>
            <person name="Mackey A.J."/>
            <person name="Waterhouse R.M."/>
            <person name="Wyder S."/>
            <person name="Zdobnov E.M."/>
            <person name="Zdobnov E.M."/>
            <person name="Wyder S."/>
            <person name="Kriventseva E.V."/>
            <person name="Kadowaki T."/>
            <person name="Bork P."/>
            <person name="Aranda M."/>
            <person name="Bao R."/>
            <person name="Beermann A."/>
            <person name="Berns N."/>
            <person name="Bolognesi R."/>
            <person name="Bonneton F."/>
            <person name="Bopp D."/>
            <person name="Brown S.J."/>
            <person name="Bucher G."/>
            <person name="Butts T."/>
            <person name="Chaumot A."/>
            <person name="Denell R.E."/>
            <person name="Ferrier D.E."/>
            <person name="Friedrich M."/>
            <person name="Gordon C.M."/>
            <person name="Jindra M."/>
            <person name="Klingler M."/>
            <person name="Lan Q."/>
            <person name="Lattorff H.M."/>
            <person name="Laudet V."/>
            <person name="von Levetsow C."/>
            <person name="Liu Z."/>
            <person name="Lutz R."/>
            <person name="Lynch J.A."/>
            <person name="da Fonseca R.N."/>
            <person name="Posnien N."/>
            <person name="Reuter R."/>
            <person name="Roth S."/>
            <person name="Savard J."/>
            <person name="Schinko J.B."/>
            <person name="Schmitt C."/>
            <person name="Schoppmeier M."/>
            <person name="Schroder R."/>
            <person name="Shippy T.D."/>
            <person name="Simonnet F."/>
            <person name="Marques-Souza H."/>
            <person name="Tautz D."/>
            <person name="Tomoyasu Y."/>
            <person name="Trauner J."/>
            <person name="Van der Zee M."/>
            <person name="Vervoort M."/>
            <person name="Wittkopp N."/>
            <person name="Wimmer E.A."/>
            <person name="Yang X."/>
            <person name="Jones A.K."/>
            <person name="Sattelle D.B."/>
            <person name="Ebert P.R."/>
            <person name="Nelson D."/>
            <person name="Scott J.G."/>
            <person name="Beeman R.W."/>
            <person name="Muthukrishnan S."/>
            <person name="Kramer K.J."/>
            <person name="Arakane Y."/>
            <person name="Beeman R.W."/>
            <person name="Zhu Q."/>
            <person name="Hogenkamp D."/>
            <person name="Dixit R."/>
            <person name="Oppert B."/>
            <person name="Jiang H."/>
            <person name="Zou Z."/>
            <person name="Marshall J."/>
            <person name="Elpidina E."/>
            <person name="Vinokurov K."/>
            <person name="Oppert C."/>
            <person name="Zou Z."/>
            <person name="Evans J."/>
            <person name="Lu Z."/>
            <person name="Zhao P."/>
            <person name="Sumathipala N."/>
            <person name="Altincicek B."/>
            <person name="Vilcinskas A."/>
            <person name="Williams M."/>
            <person name="Hultmark D."/>
            <person name="Hetru C."/>
            <person name="Jiang H."/>
            <person name="Grimmelikhuijzen C.J."/>
            <person name="Hauser F."/>
            <person name="Cazzamali G."/>
            <person name="Williamson M."/>
            <person name="Park Y."/>
            <person name="Li B."/>
            <person name="Tanaka Y."/>
            <person name="Predel R."/>
            <person name="Neupert S."/>
            <person name="Schachtner J."/>
            <person name="Verleyen P."/>
            <person name="Raible F."/>
            <person name="Bork P."/>
            <person name="Friedrich M."/>
            <person name="Walden K.K."/>
            <person name="Robertson H.M."/>
            <person name="Angeli S."/>
            <person name="Foret S."/>
            <person name="Bucher G."/>
            <person name="Schuetz S."/>
            <person name="Maleszka R."/>
            <person name="Wimmer E.A."/>
            <person name="Beeman R.W."/>
            <person name="Lorenzen M."/>
            <person name="Tomoyasu Y."/>
            <person name="Miller S.C."/>
            <person name="Grossmann D."/>
            <person name="Bucher G."/>
        </authorList>
    </citation>
    <scope>NUCLEOTIDE SEQUENCE [LARGE SCALE GENOMIC DNA]</scope>
    <source>
        <strain evidence="1 2">Georgia GA2</strain>
    </source>
</reference>
<name>D6W6S3_TRICA</name>
<dbReference type="EMBL" id="KQ971307">
    <property type="protein sequence ID" value="EFA10991.1"/>
    <property type="molecule type" value="Genomic_DNA"/>
</dbReference>
<organism evidence="1 2">
    <name type="scientific">Tribolium castaneum</name>
    <name type="common">Red flour beetle</name>
    <dbReference type="NCBI Taxonomy" id="7070"/>
    <lineage>
        <taxon>Eukaryota</taxon>
        <taxon>Metazoa</taxon>
        <taxon>Ecdysozoa</taxon>
        <taxon>Arthropoda</taxon>
        <taxon>Hexapoda</taxon>
        <taxon>Insecta</taxon>
        <taxon>Pterygota</taxon>
        <taxon>Neoptera</taxon>
        <taxon>Endopterygota</taxon>
        <taxon>Coleoptera</taxon>
        <taxon>Polyphaga</taxon>
        <taxon>Cucujiformia</taxon>
        <taxon>Tenebrionidae</taxon>
        <taxon>Tenebrionidae incertae sedis</taxon>
        <taxon>Tribolium</taxon>
    </lineage>
</organism>
<accession>D6W6S3</accession>
<gene>
    <name evidence="1" type="primary">GLEAN_04162</name>
    <name evidence="1" type="ORF">TcasGA2_TC004162</name>
</gene>
<evidence type="ECO:0000313" key="2">
    <source>
        <dbReference type="Proteomes" id="UP000007266"/>
    </source>
</evidence>
<evidence type="ECO:0000313" key="1">
    <source>
        <dbReference type="EMBL" id="EFA10991.1"/>
    </source>
</evidence>
<dbReference type="Proteomes" id="UP000007266">
    <property type="component" value="Linkage group 1"/>
</dbReference>
<protein>
    <submittedName>
        <fullName evidence="1">Uncharacterized protein</fullName>
    </submittedName>
</protein>